<proteinExistence type="predicted"/>
<reference evidence="2 3" key="1">
    <citation type="journal article" date="2023" name="Plants (Basel)">
        <title>Bridging the Gap: Combining Genomics and Transcriptomics Approaches to Understand Stylosanthes scabra, an Orphan Legume from the Brazilian Caatinga.</title>
        <authorList>
            <person name="Ferreira-Neto J.R.C."/>
            <person name="da Silva M.D."/>
            <person name="Binneck E."/>
            <person name="de Melo N.F."/>
            <person name="da Silva R.H."/>
            <person name="de Melo A.L.T.M."/>
            <person name="Pandolfi V."/>
            <person name="Bustamante F.O."/>
            <person name="Brasileiro-Vidal A.C."/>
            <person name="Benko-Iseppon A.M."/>
        </authorList>
    </citation>
    <scope>NUCLEOTIDE SEQUENCE [LARGE SCALE GENOMIC DNA]</scope>
    <source>
        <tissue evidence="2">Leaves</tissue>
    </source>
</reference>
<dbReference type="Proteomes" id="UP001341840">
    <property type="component" value="Unassembled WGS sequence"/>
</dbReference>
<gene>
    <name evidence="2" type="ORF">PIB30_035907</name>
</gene>
<name>A0ABU6WGQ4_9FABA</name>
<feature type="region of interest" description="Disordered" evidence="1">
    <location>
        <begin position="142"/>
        <end position="164"/>
    </location>
</feature>
<feature type="compositionally biased region" description="Polar residues" evidence="1">
    <location>
        <begin position="43"/>
        <end position="64"/>
    </location>
</feature>
<evidence type="ECO:0000256" key="1">
    <source>
        <dbReference type="SAM" id="MobiDB-lite"/>
    </source>
</evidence>
<evidence type="ECO:0000313" key="3">
    <source>
        <dbReference type="Proteomes" id="UP001341840"/>
    </source>
</evidence>
<accession>A0ABU6WGQ4</accession>
<dbReference type="PANTHER" id="PTHR34539:SF4">
    <property type="match status" value="1"/>
</dbReference>
<dbReference type="PANTHER" id="PTHR34539">
    <property type="entry name" value="T6J4.11 PROTEIN"/>
    <property type="match status" value="1"/>
</dbReference>
<protein>
    <submittedName>
        <fullName evidence="2">Uncharacterized protein</fullName>
    </submittedName>
</protein>
<comment type="caution">
    <text evidence="2">The sequence shown here is derived from an EMBL/GenBank/DDBJ whole genome shotgun (WGS) entry which is preliminary data.</text>
</comment>
<feature type="region of interest" description="Disordered" evidence="1">
    <location>
        <begin position="1"/>
        <end position="68"/>
    </location>
</feature>
<sequence>MEDCKEKRKRVSCDEASEADSPESKALRVDSSDSEIVRVDSGVDSSESQLTRVNSGDSCLNSEYSTHDSSCDIQGDLLNILDDSYIDPERDSAIQGLDSVIKSFEEEILAAGSDPGQNPEPGSGELQPNLGYLLEASDDELGLPPTTVAAESKTDQPGRVPSEGADLVSFMGFEDDDVFGLEAGFTAESGGDDVAAGSFMAADGLFEYSDPADILWRSESLQAM</sequence>
<keyword evidence="3" id="KW-1185">Reference proteome</keyword>
<feature type="compositionally biased region" description="Basic and acidic residues" evidence="1">
    <location>
        <begin position="22"/>
        <end position="38"/>
    </location>
</feature>
<organism evidence="2 3">
    <name type="scientific">Stylosanthes scabra</name>
    <dbReference type="NCBI Taxonomy" id="79078"/>
    <lineage>
        <taxon>Eukaryota</taxon>
        <taxon>Viridiplantae</taxon>
        <taxon>Streptophyta</taxon>
        <taxon>Embryophyta</taxon>
        <taxon>Tracheophyta</taxon>
        <taxon>Spermatophyta</taxon>
        <taxon>Magnoliopsida</taxon>
        <taxon>eudicotyledons</taxon>
        <taxon>Gunneridae</taxon>
        <taxon>Pentapetalae</taxon>
        <taxon>rosids</taxon>
        <taxon>fabids</taxon>
        <taxon>Fabales</taxon>
        <taxon>Fabaceae</taxon>
        <taxon>Papilionoideae</taxon>
        <taxon>50 kb inversion clade</taxon>
        <taxon>dalbergioids sensu lato</taxon>
        <taxon>Dalbergieae</taxon>
        <taxon>Pterocarpus clade</taxon>
        <taxon>Stylosanthes</taxon>
    </lineage>
</organism>
<evidence type="ECO:0000313" key="2">
    <source>
        <dbReference type="EMBL" id="MED6183213.1"/>
    </source>
</evidence>
<dbReference type="EMBL" id="JASCZI010181416">
    <property type="protein sequence ID" value="MED6183213.1"/>
    <property type="molecule type" value="Genomic_DNA"/>
</dbReference>